<dbReference type="Gene3D" id="3.40.50.720">
    <property type="entry name" value="NAD(P)-binding Rossmann-like Domain"/>
    <property type="match status" value="1"/>
</dbReference>
<dbReference type="Pfam" id="PF00106">
    <property type="entry name" value="adh_short"/>
    <property type="match status" value="1"/>
</dbReference>
<dbReference type="InterPro" id="IPR036291">
    <property type="entry name" value="NAD(P)-bd_dom_sf"/>
</dbReference>
<dbReference type="GO" id="GO:0016491">
    <property type="term" value="F:oxidoreductase activity"/>
    <property type="evidence" value="ECO:0007669"/>
    <property type="project" value="UniProtKB-KW"/>
</dbReference>
<reference evidence="4 5" key="1">
    <citation type="journal article" date="2013" name="Genome Biol. Evol.">
        <title>Comparison of metabolic capacities and inference of gene content evolution in mosquito-associated Spiroplasma diminutum and S. taiwanense.</title>
        <authorList>
            <person name="Lo W.S."/>
            <person name="Ku C."/>
            <person name="Chen L.L."/>
            <person name="Chang T.H."/>
            <person name="Kuo C.H."/>
        </authorList>
    </citation>
    <scope>NUCLEOTIDE SEQUENCE [LARGE SCALE GENOMIC DNA]</scope>
    <source>
        <strain evidence="4">CUAS-1</strain>
    </source>
</reference>
<dbReference type="RefSeq" id="WP_020836447.1">
    <property type="nucleotide sequence ID" value="NC_021833.1"/>
</dbReference>
<keyword evidence="2" id="KW-0560">Oxidoreductase</keyword>
<dbReference type="InParanoid" id="S5MJT7"/>
<dbReference type="Proteomes" id="UP000014983">
    <property type="component" value="Chromosome"/>
</dbReference>
<evidence type="ECO:0000256" key="1">
    <source>
        <dbReference type="ARBA" id="ARBA00006484"/>
    </source>
</evidence>
<dbReference type="STRING" id="1276221.SDIMI_v3c05110"/>
<dbReference type="FunCoup" id="S5MJT7">
    <property type="interactions" value="261"/>
</dbReference>
<dbReference type="InterPro" id="IPR051911">
    <property type="entry name" value="SDR_oxidoreductase"/>
</dbReference>
<dbReference type="KEGG" id="sdi:SDIMI_v3c05110"/>
<dbReference type="eggNOG" id="COG1028">
    <property type="taxonomic scope" value="Bacteria"/>
</dbReference>
<evidence type="ECO:0000313" key="4">
    <source>
        <dbReference type="EMBL" id="AGR42215.1"/>
    </source>
</evidence>
<dbReference type="PATRIC" id="fig|1276221.3.peg.509"/>
<dbReference type="PRINTS" id="PR00081">
    <property type="entry name" value="GDHRDH"/>
</dbReference>
<name>S5MJT7_9MOLU</name>
<accession>S5MJT7</accession>
<dbReference type="PANTHER" id="PTHR43976:SF16">
    <property type="entry name" value="SHORT-CHAIN DEHYDROGENASE_REDUCTASE FAMILY PROTEIN"/>
    <property type="match status" value="1"/>
</dbReference>
<dbReference type="CDD" id="cd05374">
    <property type="entry name" value="17beta-HSD-like_SDR_c"/>
    <property type="match status" value="1"/>
</dbReference>
<feature type="coiled-coil region" evidence="3">
    <location>
        <begin position="248"/>
        <end position="275"/>
    </location>
</feature>
<keyword evidence="3" id="KW-0175">Coiled coil</keyword>
<gene>
    <name evidence="4" type="ORF">SDIMI_v3c05110</name>
</gene>
<evidence type="ECO:0000256" key="3">
    <source>
        <dbReference type="SAM" id="Coils"/>
    </source>
</evidence>
<evidence type="ECO:0000313" key="5">
    <source>
        <dbReference type="Proteomes" id="UP000014983"/>
    </source>
</evidence>
<dbReference type="SUPFAM" id="SSF51735">
    <property type="entry name" value="NAD(P)-binding Rossmann-fold domains"/>
    <property type="match status" value="1"/>
</dbReference>
<proteinExistence type="inferred from homology"/>
<dbReference type="OrthoDB" id="9775296at2"/>
<keyword evidence="5" id="KW-1185">Reference proteome</keyword>
<evidence type="ECO:0000256" key="2">
    <source>
        <dbReference type="ARBA" id="ARBA00023002"/>
    </source>
</evidence>
<dbReference type="InterPro" id="IPR002347">
    <property type="entry name" value="SDR_fam"/>
</dbReference>
<organism evidence="4 5">
    <name type="scientific">Spiroplasma diminutum CUAS-1</name>
    <dbReference type="NCBI Taxonomy" id="1276221"/>
    <lineage>
        <taxon>Bacteria</taxon>
        <taxon>Bacillati</taxon>
        <taxon>Mycoplasmatota</taxon>
        <taxon>Mollicutes</taxon>
        <taxon>Entomoplasmatales</taxon>
        <taxon>Spiroplasmataceae</taxon>
        <taxon>Spiroplasma</taxon>
    </lineage>
</organism>
<dbReference type="HOGENOM" id="CLU_010194_2_9_14"/>
<comment type="similarity">
    <text evidence="1">Belongs to the short-chain dehydrogenases/reductases (SDR) family.</text>
</comment>
<protein>
    <submittedName>
        <fullName evidence="4">Short-chain dehydrogenase/reductase</fullName>
    </submittedName>
</protein>
<sequence>MKNNVWFITGASQGLGFELTKELIDQGFKVAVTSRTPEKISKKIKSDNLLALKADVTNQEDMNNSLKLVNEKFGSIDILVTNASFTRLWTFEESEAEIIRKSMEINFFGSLNTVRAALPYLREQKYGHIFVTSANWGYAGFPYSTCFGATKFALDGWAESISHELRPLGITVSSLKNGGFRSDFFAKENLSGKSKFKEYKLNRDQWFDTLKGFDKKQDGDPIKYAKFLINLSKKDQLPLHIFPGRDSNHFAEVKIERLTADMEKIKKEATNLHVED</sequence>
<dbReference type="AlphaFoldDB" id="S5MJT7"/>
<dbReference type="PANTHER" id="PTHR43976">
    <property type="entry name" value="SHORT CHAIN DEHYDROGENASE"/>
    <property type="match status" value="1"/>
</dbReference>
<dbReference type="EMBL" id="CP005076">
    <property type="protein sequence ID" value="AGR42215.1"/>
    <property type="molecule type" value="Genomic_DNA"/>
</dbReference>